<accession>A0ABQ8K6D1</accession>
<dbReference type="Proteomes" id="UP000814176">
    <property type="component" value="Unassembled WGS sequence"/>
</dbReference>
<dbReference type="RefSeq" id="XP_047775530.1">
    <property type="nucleotide sequence ID" value="XM_047917372.1"/>
</dbReference>
<reference evidence="2 3" key="1">
    <citation type="journal article" date="2021" name="Environ. Microbiol.">
        <title>Gene family expansions and transcriptome signatures uncover fungal adaptations to wood decay.</title>
        <authorList>
            <person name="Hage H."/>
            <person name="Miyauchi S."/>
            <person name="Viragh M."/>
            <person name="Drula E."/>
            <person name="Min B."/>
            <person name="Chaduli D."/>
            <person name="Navarro D."/>
            <person name="Favel A."/>
            <person name="Norest M."/>
            <person name="Lesage-Meessen L."/>
            <person name="Balint B."/>
            <person name="Merenyi Z."/>
            <person name="de Eugenio L."/>
            <person name="Morin E."/>
            <person name="Martinez A.T."/>
            <person name="Baldrian P."/>
            <person name="Stursova M."/>
            <person name="Martinez M.J."/>
            <person name="Novotny C."/>
            <person name="Magnuson J.K."/>
            <person name="Spatafora J.W."/>
            <person name="Maurice S."/>
            <person name="Pangilinan J."/>
            <person name="Andreopoulos W."/>
            <person name="LaButti K."/>
            <person name="Hundley H."/>
            <person name="Na H."/>
            <person name="Kuo A."/>
            <person name="Barry K."/>
            <person name="Lipzen A."/>
            <person name="Henrissat B."/>
            <person name="Riley R."/>
            <person name="Ahrendt S."/>
            <person name="Nagy L.G."/>
            <person name="Grigoriev I.V."/>
            <person name="Martin F."/>
            <person name="Rosso M.N."/>
        </authorList>
    </citation>
    <scope>NUCLEOTIDE SEQUENCE [LARGE SCALE GENOMIC DNA]</scope>
    <source>
        <strain evidence="2 3">CIRM-BRFM 1785</strain>
    </source>
</reference>
<dbReference type="EMBL" id="JADCUA010000021">
    <property type="protein sequence ID" value="KAH9832612.1"/>
    <property type="molecule type" value="Genomic_DNA"/>
</dbReference>
<comment type="caution">
    <text evidence="2">The sequence shown here is derived from an EMBL/GenBank/DDBJ whole genome shotgun (WGS) entry which is preliminary data.</text>
</comment>
<protein>
    <submittedName>
        <fullName evidence="2">Uncharacterized protein</fullName>
    </submittedName>
</protein>
<evidence type="ECO:0000256" key="1">
    <source>
        <dbReference type="SAM" id="MobiDB-lite"/>
    </source>
</evidence>
<organism evidence="2 3">
    <name type="scientific">Rhodofomes roseus</name>
    <dbReference type="NCBI Taxonomy" id="34475"/>
    <lineage>
        <taxon>Eukaryota</taxon>
        <taxon>Fungi</taxon>
        <taxon>Dikarya</taxon>
        <taxon>Basidiomycota</taxon>
        <taxon>Agaricomycotina</taxon>
        <taxon>Agaricomycetes</taxon>
        <taxon>Polyporales</taxon>
        <taxon>Rhodofomes</taxon>
    </lineage>
</organism>
<sequence>MVAVMPYWPGIHSVSLTLLVLRLPDMTMPPRLSKLSQLSEEPPPPYTEEDPLQRRHAAHTNLHISEVSEHTANSSSLAVGLVTSELAGLDLDPPQVHVIDERGPGLPGDNDYVVSIASDTHYSASEHGSRVETSQQIRRNSSRISVQSSLLSRSEASTSHLEPGQYRHGGPDSPSWSPAEYTQPVEPQLGMSTSPRLYPQRYWHLENGPSLAPSYHFSNQHSKYKIGSRVIS</sequence>
<proteinExistence type="predicted"/>
<keyword evidence="3" id="KW-1185">Reference proteome</keyword>
<evidence type="ECO:0000313" key="3">
    <source>
        <dbReference type="Proteomes" id="UP000814176"/>
    </source>
</evidence>
<gene>
    <name evidence="2" type="ORF">C8Q71DRAFT_260913</name>
</gene>
<feature type="compositionally biased region" description="Low complexity" evidence="1">
    <location>
        <begin position="134"/>
        <end position="159"/>
    </location>
</feature>
<feature type="region of interest" description="Disordered" evidence="1">
    <location>
        <begin position="34"/>
        <end position="54"/>
    </location>
</feature>
<name>A0ABQ8K6D1_9APHY</name>
<feature type="region of interest" description="Disordered" evidence="1">
    <location>
        <begin position="122"/>
        <end position="193"/>
    </location>
</feature>
<dbReference type="GeneID" id="71998104"/>
<evidence type="ECO:0000313" key="2">
    <source>
        <dbReference type="EMBL" id="KAH9832612.1"/>
    </source>
</evidence>